<proteinExistence type="predicted"/>
<dbReference type="Proteomes" id="UP000470384">
    <property type="component" value="Unassembled WGS sequence"/>
</dbReference>
<dbReference type="AlphaFoldDB" id="A0A845Q9B1"/>
<evidence type="ECO:0000259" key="1">
    <source>
        <dbReference type="PROSITE" id="PS50995"/>
    </source>
</evidence>
<dbReference type="GO" id="GO:0006950">
    <property type="term" value="P:response to stress"/>
    <property type="evidence" value="ECO:0007669"/>
    <property type="project" value="TreeGrafter"/>
</dbReference>
<reference evidence="2 3" key="1">
    <citation type="journal article" date="2016" name="Int. J. Syst. Evol. Microbiol.">
        <title>Pyruvatibacter mobilis gen. nov., sp. nov., a marine bacterium from the culture broth of Picochlorum sp. 122.</title>
        <authorList>
            <person name="Wang G."/>
            <person name="Tang M."/>
            <person name="Wu H."/>
            <person name="Dai S."/>
            <person name="Li T."/>
            <person name="Chen C."/>
            <person name="He H."/>
            <person name="Fan J."/>
            <person name="Xiang W."/>
            <person name="Li X."/>
        </authorList>
    </citation>
    <scope>NUCLEOTIDE SEQUENCE [LARGE SCALE GENOMIC DNA]</scope>
    <source>
        <strain evidence="2 3">GYP-11</strain>
    </source>
</reference>
<dbReference type="PANTHER" id="PTHR33164">
    <property type="entry name" value="TRANSCRIPTIONAL REGULATOR, MARR FAMILY"/>
    <property type="match status" value="1"/>
</dbReference>
<keyword evidence="3" id="KW-1185">Reference proteome</keyword>
<gene>
    <name evidence="2" type="ORF">GTQ45_04855</name>
</gene>
<dbReference type="SUPFAM" id="SSF46785">
    <property type="entry name" value="Winged helix' DNA-binding domain"/>
    <property type="match status" value="1"/>
</dbReference>
<dbReference type="RefSeq" id="WP_160587070.1">
    <property type="nucleotide sequence ID" value="NZ_BMHN01000001.1"/>
</dbReference>
<dbReference type="EMBL" id="WXYQ01000004">
    <property type="protein sequence ID" value="NBG95054.1"/>
    <property type="molecule type" value="Genomic_DNA"/>
</dbReference>
<evidence type="ECO:0000313" key="3">
    <source>
        <dbReference type="Proteomes" id="UP000470384"/>
    </source>
</evidence>
<dbReference type="InterPro" id="IPR036388">
    <property type="entry name" value="WH-like_DNA-bd_sf"/>
</dbReference>
<organism evidence="2 3">
    <name type="scientific">Pyruvatibacter mobilis</name>
    <dbReference type="NCBI Taxonomy" id="1712261"/>
    <lineage>
        <taxon>Bacteria</taxon>
        <taxon>Pseudomonadati</taxon>
        <taxon>Pseudomonadota</taxon>
        <taxon>Alphaproteobacteria</taxon>
        <taxon>Hyphomicrobiales</taxon>
        <taxon>Parvibaculaceae</taxon>
        <taxon>Pyruvatibacter</taxon>
    </lineage>
</organism>
<feature type="domain" description="HTH marR-type" evidence="1">
    <location>
        <begin position="1"/>
        <end position="147"/>
    </location>
</feature>
<dbReference type="GO" id="GO:0003700">
    <property type="term" value="F:DNA-binding transcription factor activity"/>
    <property type="evidence" value="ECO:0007669"/>
    <property type="project" value="InterPro"/>
</dbReference>
<accession>A0A845Q9B1</accession>
<dbReference type="GeneID" id="300655969"/>
<evidence type="ECO:0000313" key="2">
    <source>
        <dbReference type="EMBL" id="NBG95054.1"/>
    </source>
</evidence>
<dbReference type="SMART" id="SM00347">
    <property type="entry name" value="HTH_MARR"/>
    <property type="match status" value="1"/>
</dbReference>
<dbReference type="PROSITE" id="PS50995">
    <property type="entry name" value="HTH_MARR_2"/>
    <property type="match status" value="1"/>
</dbReference>
<dbReference type="PANTHER" id="PTHR33164:SF105">
    <property type="entry name" value="TRANSCRIPTIONAL REPRESSOR PROTEIN-RELATED"/>
    <property type="match status" value="1"/>
</dbReference>
<dbReference type="InterPro" id="IPR000835">
    <property type="entry name" value="HTH_MarR-typ"/>
</dbReference>
<name>A0A845Q9B1_9HYPH</name>
<sequence>MTQKTATRKDLIDIGSNCAALRTRMAARGVTRAYDNALRPLGIKITQFTLLVSAKYDGSRSIGDMADFLAMERSTLTRNLKLLAEMGLIEMKKGKEPRTKVPVLTDRGEDILASAIPIWRDAQARVTAHLGKARWQEARSLLTDLSALPA</sequence>
<dbReference type="InterPro" id="IPR036390">
    <property type="entry name" value="WH_DNA-bd_sf"/>
</dbReference>
<comment type="caution">
    <text evidence="2">The sequence shown here is derived from an EMBL/GenBank/DDBJ whole genome shotgun (WGS) entry which is preliminary data.</text>
</comment>
<dbReference type="OrthoDB" id="2287011at2"/>
<dbReference type="Pfam" id="PF01047">
    <property type="entry name" value="MarR"/>
    <property type="match status" value="1"/>
</dbReference>
<protein>
    <submittedName>
        <fullName evidence="2">MarR family transcriptional regulator</fullName>
    </submittedName>
</protein>
<dbReference type="Gene3D" id="1.10.10.10">
    <property type="entry name" value="Winged helix-like DNA-binding domain superfamily/Winged helix DNA-binding domain"/>
    <property type="match status" value="1"/>
</dbReference>
<dbReference type="InterPro" id="IPR039422">
    <property type="entry name" value="MarR/SlyA-like"/>
</dbReference>